<evidence type="ECO:0000313" key="6">
    <source>
        <dbReference type="EMBL" id="OAJ68835.1"/>
    </source>
</evidence>
<dbReference type="EC" id="3.5.1.88" evidence="5"/>
<keyword evidence="4 5" id="KW-0648">Protein biosynthesis</keyword>
<gene>
    <name evidence="5" type="primary">def</name>
    <name evidence="6" type="ORF">A0123_00399</name>
</gene>
<comment type="similarity">
    <text evidence="1 5">Belongs to the polypeptide deformylase family.</text>
</comment>
<keyword evidence="2 5" id="KW-0479">Metal-binding</keyword>
<dbReference type="PANTHER" id="PTHR10458">
    <property type="entry name" value="PEPTIDE DEFORMYLASE"/>
    <property type="match status" value="1"/>
</dbReference>
<dbReference type="InterPro" id="IPR023635">
    <property type="entry name" value="Peptide_deformylase"/>
</dbReference>
<dbReference type="NCBIfam" id="NF001159">
    <property type="entry name" value="PRK00150.1-3"/>
    <property type="match status" value="1"/>
</dbReference>
<dbReference type="InterPro" id="IPR036821">
    <property type="entry name" value="Peptide_deformylase_sf"/>
</dbReference>
<evidence type="ECO:0000256" key="1">
    <source>
        <dbReference type="ARBA" id="ARBA00010759"/>
    </source>
</evidence>
<dbReference type="PANTHER" id="PTHR10458:SF22">
    <property type="entry name" value="PEPTIDE DEFORMYLASE"/>
    <property type="match status" value="1"/>
</dbReference>
<proteinExistence type="inferred from homology"/>
<accession>A0A1B6VNP8</accession>
<comment type="caution">
    <text evidence="6">The sequence shown here is derived from an EMBL/GenBank/DDBJ whole genome shotgun (WGS) entry which is preliminary data.</text>
</comment>
<feature type="binding site" evidence="5">
    <location>
        <position position="142"/>
    </location>
    <ligand>
        <name>Fe cation</name>
        <dbReference type="ChEBI" id="CHEBI:24875"/>
    </ligand>
</feature>
<dbReference type="GO" id="GO:0046872">
    <property type="term" value="F:metal ion binding"/>
    <property type="evidence" value="ECO:0007669"/>
    <property type="project" value="UniProtKB-KW"/>
</dbReference>
<protein>
    <recommendedName>
        <fullName evidence="5">Peptide deformylase</fullName>
        <shortName evidence="5">PDF</shortName>
        <ecNumber evidence="5">3.5.1.88</ecNumber>
    </recommendedName>
    <alternativeName>
        <fullName evidence="5">Polypeptide deformylase</fullName>
    </alternativeName>
</protein>
<dbReference type="CDD" id="cd00487">
    <property type="entry name" value="Pep_deformylase"/>
    <property type="match status" value="1"/>
</dbReference>
<evidence type="ECO:0000256" key="5">
    <source>
        <dbReference type="HAMAP-Rule" id="MF_00163"/>
    </source>
</evidence>
<keyword evidence="3 5" id="KW-0378">Hydrolase</keyword>
<feature type="active site" evidence="5">
    <location>
        <position position="143"/>
    </location>
</feature>
<evidence type="ECO:0000313" key="7">
    <source>
        <dbReference type="Proteomes" id="UP000077786"/>
    </source>
</evidence>
<dbReference type="AlphaFoldDB" id="A0A1B6VNP8"/>
<dbReference type="HAMAP" id="MF_00163">
    <property type="entry name" value="Pep_deformylase"/>
    <property type="match status" value="1"/>
</dbReference>
<dbReference type="Gene3D" id="3.90.45.10">
    <property type="entry name" value="Peptide deformylase"/>
    <property type="match status" value="1"/>
</dbReference>
<dbReference type="Pfam" id="PF01327">
    <property type="entry name" value="Pep_deformylase"/>
    <property type="match status" value="1"/>
</dbReference>
<dbReference type="GO" id="GO:0006412">
    <property type="term" value="P:translation"/>
    <property type="evidence" value="ECO:0007669"/>
    <property type="project" value="UniProtKB-UniRule"/>
</dbReference>
<dbReference type="GO" id="GO:0042586">
    <property type="term" value="F:peptide deformylase activity"/>
    <property type="evidence" value="ECO:0007669"/>
    <property type="project" value="UniProtKB-UniRule"/>
</dbReference>
<feature type="binding site" evidence="5">
    <location>
        <position position="146"/>
    </location>
    <ligand>
        <name>Fe cation</name>
        <dbReference type="ChEBI" id="CHEBI:24875"/>
    </ligand>
</feature>
<dbReference type="RefSeq" id="WP_064273132.1">
    <property type="nucleotide sequence ID" value="NZ_LUTU01000004.1"/>
</dbReference>
<dbReference type="FunFam" id="3.90.45.10:FF:000003">
    <property type="entry name" value="Peptide deformylase"/>
    <property type="match status" value="1"/>
</dbReference>
<evidence type="ECO:0000256" key="4">
    <source>
        <dbReference type="ARBA" id="ARBA00022917"/>
    </source>
</evidence>
<dbReference type="OrthoDB" id="9804313at2"/>
<dbReference type="NCBIfam" id="TIGR00079">
    <property type="entry name" value="pept_deformyl"/>
    <property type="match status" value="1"/>
</dbReference>
<comment type="cofactor">
    <cofactor evidence="5">
        <name>Fe(2+)</name>
        <dbReference type="ChEBI" id="CHEBI:29033"/>
    </cofactor>
    <text evidence="5">Binds 1 Fe(2+) ion.</text>
</comment>
<comment type="function">
    <text evidence="5">Removes the formyl group from the N-terminal Met of newly synthesized proteins. Requires at least a dipeptide for an efficient rate of reaction. N-terminal L-methionine is a prerequisite for activity but the enzyme has broad specificity at other positions.</text>
</comment>
<dbReference type="Proteomes" id="UP000077786">
    <property type="component" value="Unassembled WGS sequence"/>
</dbReference>
<name>A0A1B6VNP8_9PROT</name>
<sequence length="170" mass="18946">MALLKIARMGHPVLHQIAEPVSDPTSPEIRHLIKDMLDTMVDANGAGLAAPQVHHPLRLFVYRVPANRVSDPEQALLPRVLINPEITPLGEEMMVCGEGCLSIPGLRGDVLRHAKVHYRGLDENGEEVEGEAVGFHANVLQHENDHLDGILYPQRIEDFSRFGYVEEIVR</sequence>
<organism evidence="6 7">
    <name type="scientific">Gluconobacter cerinus</name>
    <dbReference type="NCBI Taxonomy" id="38307"/>
    <lineage>
        <taxon>Bacteria</taxon>
        <taxon>Pseudomonadati</taxon>
        <taxon>Pseudomonadota</taxon>
        <taxon>Alphaproteobacteria</taxon>
        <taxon>Acetobacterales</taxon>
        <taxon>Acetobacteraceae</taxon>
        <taxon>Gluconobacter</taxon>
    </lineage>
</organism>
<feature type="binding site" evidence="5">
    <location>
        <position position="100"/>
    </location>
    <ligand>
        <name>Fe cation</name>
        <dbReference type="ChEBI" id="CHEBI:24875"/>
    </ligand>
</feature>
<evidence type="ECO:0000256" key="3">
    <source>
        <dbReference type="ARBA" id="ARBA00022801"/>
    </source>
</evidence>
<comment type="catalytic activity">
    <reaction evidence="5">
        <text>N-terminal N-formyl-L-methionyl-[peptide] + H2O = N-terminal L-methionyl-[peptide] + formate</text>
        <dbReference type="Rhea" id="RHEA:24420"/>
        <dbReference type="Rhea" id="RHEA-COMP:10639"/>
        <dbReference type="Rhea" id="RHEA-COMP:10640"/>
        <dbReference type="ChEBI" id="CHEBI:15377"/>
        <dbReference type="ChEBI" id="CHEBI:15740"/>
        <dbReference type="ChEBI" id="CHEBI:49298"/>
        <dbReference type="ChEBI" id="CHEBI:64731"/>
        <dbReference type="EC" id="3.5.1.88"/>
    </reaction>
</comment>
<reference evidence="6 7" key="1">
    <citation type="submission" date="2016-03" db="EMBL/GenBank/DDBJ databases">
        <title>Draft genome sequence of Gluconobacter cerinus strain CECT 9110.</title>
        <authorList>
            <person name="Sainz F."/>
            <person name="Mas A."/>
            <person name="Torija M.J."/>
        </authorList>
    </citation>
    <scope>NUCLEOTIDE SEQUENCE [LARGE SCALE GENOMIC DNA]</scope>
    <source>
        <strain evidence="6 7">CECT 9110</strain>
    </source>
</reference>
<dbReference type="PRINTS" id="PR01576">
    <property type="entry name" value="PDEFORMYLASE"/>
</dbReference>
<dbReference type="EMBL" id="LUTU01000004">
    <property type="protein sequence ID" value="OAJ68835.1"/>
    <property type="molecule type" value="Genomic_DNA"/>
</dbReference>
<dbReference type="PIRSF" id="PIRSF004749">
    <property type="entry name" value="Pep_def"/>
    <property type="match status" value="1"/>
</dbReference>
<dbReference type="PATRIC" id="fig|38307.3.peg.420"/>
<evidence type="ECO:0000256" key="2">
    <source>
        <dbReference type="ARBA" id="ARBA00022723"/>
    </source>
</evidence>
<dbReference type="SUPFAM" id="SSF56420">
    <property type="entry name" value="Peptide deformylase"/>
    <property type="match status" value="1"/>
</dbReference>
<keyword evidence="5" id="KW-0408">Iron</keyword>